<gene>
    <name evidence="12" type="ORF">ABID49_000371</name>
</gene>
<dbReference type="PANTHER" id="PTHR42747">
    <property type="entry name" value="NITRONATE MONOOXYGENASE-RELATED"/>
    <property type="match status" value="1"/>
</dbReference>
<evidence type="ECO:0000256" key="5">
    <source>
        <dbReference type="ARBA" id="ARBA00022575"/>
    </source>
</evidence>
<dbReference type="Gene3D" id="3.20.20.70">
    <property type="entry name" value="Aldolase class I"/>
    <property type="match status" value="1"/>
</dbReference>
<evidence type="ECO:0000313" key="12">
    <source>
        <dbReference type="EMBL" id="MET3574495.1"/>
    </source>
</evidence>
<dbReference type="GO" id="GO:0018580">
    <property type="term" value="F:nitronate monooxygenase activity"/>
    <property type="evidence" value="ECO:0007669"/>
    <property type="project" value="UniProtKB-EC"/>
</dbReference>
<accession>A0ABV2G877</accession>
<dbReference type="PANTHER" id="PTHR42747:SF3">
    <property type="entry name" value="NITRONATE MONOOXYGENASE-RELATED"/>
    <property type="match status" value="1"/>
</dbReference>
<dbReference type="CDD" id="cd04730">
    <property type="entry name" value="NPD_like"/>
    <property type="match status" value="1"/>
</dbReference>
<organism evidence="12 13">
    <name type="scientific">Bhargavaea ullalensis</name>
    <dbReference type="NCBI Taxonomy" id="1265685"/>
    <lineage>
        <taxon>Bacteria</taxon>
        <taxon>Bacillati</taxon>
        <taxon>Bacillota</taxon>
        <taxon>Bacilli</taxon>
        <taxon>Bacillales</taxon>
        <taxon>Caryophanaceae</taxon>
        <taxon>Bhargavaea</taxon>
    </lineage>
</organism>
<comment type="caution">
    <text evidence="12">The sequence shown here is derived from an EMBL/GenBank/DDBJ whole genome shotgun (WGS) entry which is preliminary data.</text>
</comment>
<evidence type="ECO:0000313" key="13">
    <source>
        <dbReference type="Proteomes" id="UP001549099"/>
    </source>
</evidence>
<keyword evidence="7" id="KW-0288">FMN</keyword>
<sequence length="340" mass="35575">MNRFNLKHPVIQAPMAGSTPPEFVAAACRAGILGSLGAGYMTADKTRQAVRDIKSLTDRPFSVNLFVPENPARNEQIIRAAHDALARYREELGLPGELPAFSDSEFDGQVQVLIDEGVPIASFTFGLPDESAVRALKAAGTYLIGTATTPEEAAAAEEIGMDAVVLQGKEAGGHRGAFLGEDRFMALSDLLAETGTAIPIIAAGGIHDAKTVRAALAAGASAVQVGTALLIAEESGAHLLHKQAILDSREGETVLTRAFSGKNARGVANRFIREMSKAPVAPYPLQNDLTKPIRAAAGKQGDAGLLSLWSGENGWRNEGGTVAEIVERLAAGTRECGAEA</sequence>
<protein>
    <recommendedName>
        <fullName evidence="4">Probable nitronate monooxygenase</fullName>
    </recommendedName>
    <alternativeName>
        <fullName evidence="10">Propionate 3-nitronate monooxygenase</fullName>
    </alternativeName>
</protein>
<dbReference type="RefSeq" id="WP_354194710.1">
    <property type="nucleotide sequence ID" value="NZ_JBEPLW010000001.1"/>
</dbReference>
<evidence type="ECO:0000256" key="4">
    <source>
        <dbReference type="ARBA" id="ARBA00013457"/>
    </source>
</evidence>
<comment type="cofactor">
    <cofactor evidence="1">
        <name>FMN</name>
        <dbReference type="ChEBI" id="CHEBI:58210"/>
    </cofactor>
</comment>
<evidence type="ECO:0000256" key="9">
    <source>
        <dbReference type="ARBA" id="ARBA00023033"/>
    </source>
</evidence>
<keyword evidence="8 12" id="KW-0560">Oxidoreductase</keyword>
<name>A0ABV2G877_9BACL</name>
<dbReference type="Pfam" id="PF03060">
    <property type="entry name" value="NMO"/>
    <property type="match status" value="1"/>
</dbReference>
<keyword evidence="5" id="KW-0216">Detoxification</keyword>
<keyword evidence="9 12" id="KW-0503">Monooxygenase</keyword>
<comment type="catalytic activity">
    <reaction evidence="11">
        <text>3 propionate 3-nitronate + 3 O2 + H2O = 3 3-oxopropanoate + 2 nitrate + nitrite + H2O2 + 3 H(+)</text>
        <dbReference type="Rhea" id="RHEA:57332"/>
        <dbReference type="ChEBI" id="CHEBI:15377"/>
        <dbReference type="ChEBI" id="CHEBI:15378"/>
        <dbReference type="ChEBI" id="CHEBI:15379"/>
        <dbReference type="ChEBI" id="CHEBI:16240"/>
        <dbReference type="ChEBI" id="CHEBI:16301"/>
        <dbReference type="ChEBI" id="CHEBI:17632"/>
        <dbReference type="ChEBI" id="CHEBI:33190"/>
        <dbReference type="ChEBI" id="CHEBI:136067"/>
    </reaction>
</comment>
<evidence type="ECO:0000256" key="11">
    <source>
        <dbReference type="ARBA" id="ARBA00049401"/>
    </source>
</evidence>
<keyword evidence="13" id="KW-1185">Reference proteome</keyword>
<proteinExistence type="inferred from homology"/>
<dbReference type="Proteomes" id="UP001549099">
    <property type="component" value="Unassembled WGS sequence"/>
</dbReference>
<evidence type="ECO:0000256" key="8">
    <source>
        <dbReference type="ARBA" id="ARBA00023002"/>
    </source>
</evidence>
<dbReference type="EMBL" id="JBEPLW010000001">
    <property type="protein sequence ID" value="MET3574495.1"/>
    <property type="molecule type" value="Genomic_DNA"/>
</dbReference>
<dbReference type="InterPro" id="IPR004136">
    <property type="entry name" value="NMO"/>
</dbReference>
<evidence type="ECO:0000256" key="2">
    <source>
        <dbReference type="ARBA" id="ARBA00003535"/>
    </source>
</evidence>
<comment type="function">
    <text evidence="2">Nitronate monooxygenase that uses molecular oxygen to catalyze the oxidative denitrification of alkyl nitronates. Acts on propionate 3-nitronate (P3N), the presumed physiological substrate. Probably functions in the detoxification of P3N, a metabolic poison produced by plants and fungi as a defense mechanism.</text>
</comment>
<reference evidence="12 13" key="1">
    <citation type="submission" date="2024-06" db="EMBL/GenBank/DDBJ databases">
        <title>Genomic Encyclopedia of Type Strains, Phase IV (KMG-IV): sequencing the most valuable type-strain genomes for metagenomic binning, comparative biology and taxonomic classification.</title>
        <authorList>
            <person name="Goeker M."/>
        </authorList>
    </citation>
    <scope>NUCLEOTIDE SEQUENCE [LARGE SCALE GENOMIC DNA]</scope>
    <source>
        <strain evidence="12 13">DSM 26128</strain>
    </source>
</reference>
<evidence type="ECO:0000256" key="3">
    <source>
        <dbReference type="ARBA" id="ARBA00009881"/>
    </source>
</evidence>
<dbReference type="InterPro" id="IPR013785">
    <property type="entry name" value="Aldolase_TIM"/>
</dbReference>
<keyword evidence="6" id="KW-0285">Flavoprotein</keyword>
<comment type="similarity">
    <text evidence="3">Belongs to the nitronate monooxygenase family. NMO class I subfamily.</text>
</comment>
<evidence type="ECO:0000256" key="7">
    <source>
        <dbReference type="ARBA" id="ARBA00022643"/>
    </source>
</evidence>
<evidence type="ECO:0000256" key="10">
    <source>
        <dbReference type="ARBA" id="ARBA00031155"/>
    </source>
</evidence>
<dbReference type="SUPFAM" id="SSF51412">
    <property type="entry name" value="Inosine monophosphate dehydrogenase (IMPDH)"/>
    <property type="match status" value="1"/>
</dbReference>
<evidence type="ECO:0000256" key="6">
    <source>
        <dbReference type="ARBA" id="ARBA00022630"/>
    </source>
</evidence>
<evidence type="ECO:0000256" key="1">
    <source>
        <dbReference type="ARBA" id="ARBA00001917"/>
    </source>
</evidence>